<proteinExistence type="inferred from homology"/>
<keyword evidence="4" id="KW-0865">Zymogen</keyword>
<sequence length="400" mass="42772">MPPRRRPRSTAPGATPRTPPWPPRRRSGYGAPHEQHRGGGSPSSGPRAGRRGACRLLRLHARQGPPGLRLRRRGSPTTMILKYGAGVKSIVGAASCAVPGSLRGWETLLSRHGKLGLRETLAPAVRLAREGFLLCKTSGMWFEVAAEVLELTEETRKNFYTGDRVYVTGEEVRFPELADTLEAVGEAGADLLYEGELARRLSSYILGMGGIITEEDLATYEAVVREPLSFAYHGRTGYTNGPPSAGGATLAQILRVVSAYDLANLPEAEHALALSGAMKYALEDRDRAYTELAENARVAEKLTGEEYAESQRARIFGAAGSAFGHPYTTHLSCVDESGLAVSITASMGYGSGIVIPGTGIPMGNTLGEPELNPKGFHALRPGERLISSMSPTIFSDGEGT</sequence>
<evidence type="ECO:0000256" key="2">
    <source>
        <dbReference type="ARBA" id="ARBA00022679"/>
    </source>
</evidence>
<protein>
    <submittedName>
        <fullName evidence="6">Uncharacterized protein</fullName>
    </submittedName>
</protein>
<dbReference type="PANTHER" id="PTHR43199:SF1">
    <property type="entry name" value="GLUTATHIONE HYDROLASE PROENZYME"/>
    <property type="match status" value="1"/>
</dbReference>
<evidence type="ECO:0000256" key="1">
    <source>
        <dbReference type="ARBA" id="ARBA00009381"/>
    </source>
</evidence>
<feature type="region of interest" description="Disordered" evidence="5">
    <location>
        <begin position="1"/>
        <end position="50"/>
    </location>
</feature>
<organism evidence="6 7">
    <name type="scientific">Rubrobacter marinus</name>
    <dbReference type="NCBI Taxonomy" id="2653852"/>
    <lineage>
        <taxon>Bacteria</taxon>
        <taxon>Bacillati</taxon>
        <taxon>Actinomycetota</taxon>
        <taxon>Rubrobacteria</taxon>
        <taxon>Rubrobacterales</taxon>
        <taxon>Rubrobacteraceae</taxon>
        <taxon>Rubrobacter</taxon>
    </lineage>
</organism>
<dbReference type="KEGG" id="rmar:GBA65_11710"/>
<gene>
    <name evidence="6" type="ORF">GBA65_11710</name>
</gene>
<name>A0A6G8PY66_9ACTN</name>
<evidence type="ECO:0000313" key="6">
    <source>
        <dbReference type="EMBL" id="QIN79077.1"/>
    </source>
</evidence>
<dbReference type="GO" id="GO:0016740">
    <property type="term" value="F:transferase activity"/>
    <property type="evidence" value="ECO:0007669"/>
    <property type="project" value="UniProtKB-KW"/>
</dbReference>
<dbReference type="AlphaFoldDB" id="A0A6G8PY66"/>
<dbReference type="PANTHER" id="PTHR43199">
    <property type="entry name" value="GLUTATHIONE HYDROLASE"/>
    <property type="match status" value="1"/>
</dbReference>
<dbReference type="GO" id="GO:0016787">
    <property type="term" value="F:hydrolase activity"/>
    <property type="evidence" value="ECO:0007669"/>
    <property type="project" value="UniProtKB-KW"/>
</dbReference>
<dbReference type="Gene3D" id="1.10.246.130">
    <property type="match status" value="1"/>
</dbReference>
<dbReference type="Gene3D" id="3.60.20.40">
    <property type="match status" value="1"/>
</dbReference>
<keyword evidence="2" id="KW-0808">Transferase</keyword>
<evidence type="ECO:0000313" key="7">
    <source>
        <dbReference type="Proteomes" id="UP000502706"/>
    </source>
</evidence>
<dbReference type="Proteomes" id="UP000502706">
    <property type="component" value="Chromosome"/>
</dbReference>
<keyword evidence="7" id="KW-1185">Reference proteome</keyword>
<dbReference type="InterPro" id="IPR051792">
    <property type="entry name" value="GGT_bact"/>
</dbReference>
<dbReference type="InterPro" id="IPR043137">
    <property type="entry name" value="GGT_ssub_C"/>
</dbReference>
<dbReference type="PRINTS" id="PR01210">
    <property type="entry name" value="GGTRANSPTASE"/>
</dbReference>
<reference evidence="6 7" key="1">
    <citation type="submission" date="2019-10" db="EMBL/GenBank/DDBJ databases">
        <title>Rubrobacter sp nov SCSIO 52915 isolated from a deep-sea sediment in the South China Sea.</title>
        <authorList>
            <person name="Chen R.W."/>
        </authorList>
    </citation>
    <scope>NUCLEOTIDE SEQUENCE [LARGE SCALE GENOMIC DNA]</scope>
    <source>
        <strain evidence="6 7">SCSIO 52915</strain>
    </source>
</reference>
<dbReference type="Pfam" id="PF01019">
    <property type="entry name" value="G_glu_transpept"/>
    <property type="match status" value="1"/>
</dbReference>
<evidence type="ECO:0000256" key="3">
    <source>
        <dbReference type="ARBA" id="ARBA00022801"/>
    </source>
</evidence>
<dbReference type="InterPro" id="IPR029055">
    <property type="entry name" value="Ntn_hydrolases_N"/>
</dbReference>
<dbReference type="EMBL" id="CP045121">
    <property type="protein sequence ID" value="QIN79077.1"/>
    <property type="molecule type" value="Genomic_DNA"/>
</dbReference>
<evidence type="ECO:0000256" key="4">
    <source>
        <dbReference type="ARBA" id="ARBA00023145"/>
    </source>
</evidence>
<accession>A0A6G8PY66</accession>
<comment type="similarity">
    <text evidence="1">Belongs to the gamma-glutamyltransferase family.</text>
</comment>
<dbReference type="InterPro" id="IPR043138">
    <property type="entry name" value="GGT_lsub"/>
</dbReference>
<keyword evidence="3" id="KW-0378">Hydrolase</keyword>
<dbReference type="SUPFAM" id="SSF56235">
    <property type="entry name" value="N-terminal nucleophile aminohydrolases (Ntn hydrolases)"/>
    <property type="match status" value="1"/>
</dbReference>
<evidence type="ECO:0000256" key="5">
    <source>
        <dbReference type="SAM" id="MobiDB-lite"/>
    </source>
</evidence>